<accession>A0ABR7J1H2</accession>
<name>A0ABR7J1H2_9FLAO</name>
<comment type="caution">
    <text evidence="1">The sequence shown here is derived from an EMBL/GenBank/DDBJ whole genome shotgun (WGS) entry which is preliminary data.</text>
</comment>
<protein>
    <submittedName>
        <fullName evidence="1">Uncharacterized protein</fullName>
    </submittedName>
</protein>
<evidence type="ECO:0000313" key="2">
    <source>
        <dbReference type="Proteomes" id="UP000605990"/>
    </source>
</evidence>
<proteinExistence type="predicted"/>
<keyword evidence="2" id="KW-1185">Reference proteome</keyword>
<dbReference type="EMBL" id="JACRUN010000009">
    <property type="protein sequence ID" value="MBC5835880.1"/>
    <property type="molecule type" value="Genomic_DNA"/>
</dbReference>
<gene>
    <name evidence="1" type="ORF">H8R27_13375</name>
</gene>
<reference evidence="1 2" key="1">
    <citation type="submission" date="2020-08" db="EMBL/GenBank/DDBJ databases">
        <title>Description of novel Flavobacterium F-408 isolate.</title>
        <authorList>
            <person name="Saticioglu I.B."/>
            <person name="Duman M."/>
            <person name="Altun S."/>
        </authorList>
    </citation>
    <scope>NUCLEOTIDE SEQUENCE [LARGE SCALE GENOMIC DNA]</scope>
    <source>
        <strain evidence="1 2">F-408</strain>
    </source>
</reference>
<dbReference type="RefSeq" id="WP_166130763.1">
    <property type="nucleotide sequence ID" value="NZ_JAANOQ010000008.1"/>
</dbReference>
<evidence type="ECO:0000313" key="1">
    <source>
        <dbReference type="EMBL" id="MBC5835880.1"/>
    </source>
</evidence>
<organism evidence="1 2">
    <name type="scientific">Flavobacterium bernardetii</name>
    <dbReference type="NCBI Taxonomy" id="2813823"/>
    <lineage>
        <taxon>Bacteria</taxon>
        <taxon>Pseudomonadati</taxon>
        <taxon>Bacteroidota</taxon>
        <taxon>Flavobacteriia</taxon>
        <taxon>Flavobacteriales</taxon>
        <taxon>Flavobacteriaceae</taxon>
        <taxon>Flavobacterium</taxon>
    </lineage>
</organism>
<sequence length="62" mass="7287">MSRVCIYPKDIQIITGKSERQCRNIINAIKTKLNKEKHQSVTVEEFSIYMGLKLVEVEKYIK</sequence>
<dbReference type="Proteomes" id="UP000605990">
    <property type="component" value="Unassembled WGS sequence"/>
</dbReference>